<feature type="region of interest" description="Disordered" evidence="1">
    <location>
        <begin position="68"/>
        <end position="93"/>
    </location>
</feature>
<feature type="compositionally biased region" description="Basic and acidic residues" evidence="1">
    <location>
        <begin position="79"/>
        <end position="92"/>
    </location>
</feature>
<dbReference type="RefSeq" id="WP_132311109.1">
    <property type="nucleotide sequence ID" value="NZ_SMAR01000012.1"/>
</dbReference>
<dbReference type="AlphaFoldDB" id="A0A4R3NS46"/>
<comment type="caution">
    <text evidence="2">The sequence shown here is derived from an EMBL/GenBank/DDBJ whole genome shotgun (WGS) entry which is preliminary data.</text>
</comment>
<evidence type="ECO:0000313" key="3">
    <source>
        <dbReference type="Proteomes" id="UP000295097"/>
    </source>
</evidence>
<sequence>MAKIETILRKAIDDLPKQDRAQRMRIYTRAYLAVRRQMDRMNPRPPRAMFDRQIAKVEDAILNVESSFSEDDPTAELAHMTDEENSDIDRPDLSTGSDAFLALTLAELEELTHDAIEREKSHWTPTQLMRLWASEHDGSSSIRFPPINLVAHDEPGLSFQPRDDGRYRLKRSGKASTDDLNDVSLLWGELVEITALMIEKASVSNTHTEMSVVI</sequence>
<evidence type="ECO:0000256" key="1">
    <source>
        <dbReference type="SAM" id="MobiDB-lite"/>
    </source>
</evidence>
<evidence type="ECO:0000313" key="2">
    <source>
        <dbReference type="EMBL" id="TCT39616.1"/>
    </source>
</evidence>
<dbReference type="OrthoDB" id="8442940at2"/>
<name>A0A4R3NS46_9HYPH</name>
<organism evidence="2 3">
    <name type="scientific">Martelella mediterranea</name>
    <dbReference type="NCBI Taxonomy" id="293089"/>
    <lineage>
        <taxon>Bacteria</taxon>
        <taxon>Pseudomonadati</taxon>
        <taxon>Pseudomonadota</taxon>
        <taxon>Alphaproteobacteria</taxon>
        <taxon>Hyphomicrobiales</taxon>
        <taxon>Aurantimonadaceae</taxon>
        <taxon>Martelella</taxon>
    </lineage>
</organism>
<gene>
    <name evidence="2" type="ORF">EDC90_1012114</name>
</gene>
<protein>
    <submittedName>
        <fullName evidence="2">Uncharacterized protein</fullName>
    </submittedName>
</protein>
<reference evidence="2 3" key="1">
    <citation type="submission" date="2019-03" db="EMBL/GenBank/DDBJ databases">
        <title>Freshwater and sediment microbial communities from various areas in North America, analyzing microbe dynamics in response to fracking.</title>
        <authorList>
            <person name="Lamendella R."/>
        </authorList>
    </citation>
    <scope>NUCLEOTIDE SEQUENCE [LARGE SCALE GENOMIC DNA]</scope>
    <source>
        <strain evidence="2 3">175.2</strain>
    </source>
</reference>
<proteinExistence type="predicted"/>
<dbReference type="EMBL" id="SMAR01000012">
    <property type="protein sequence ID" value="TCT39616.1"/>
    <property type="molecule type" value="Genomic_DNA"/>
</dbReference>
<keyword evidence="3" id="KW-1185">Reference proteome</keyword>
<accession>A0A4R3NS46</accession>
<dbReference type="Proteomes" id="UP000295097">
    <property type="component" value="Unassembled WGS sequence"/>
</dbReference>